<proteinExistence type="predicted"/>
<gene>
    <name evidence="2" type="ORF">GCM10022214_56480</name>
</gene>
<keyword evidence="1" id="KW-1133">Transmembrane helix</keyword>
<reference evidence="3" key="1">
    <citation type="journal article" date="2019" name="Int. J. Syst. Evol. Microbiol.">
        <title>The Global Catalogue of Microorganisms (GCM) 10K type strain sequencing project: providing services to taxonomists for standard genome sequencing and annotation.</title>
        <authorList>
            <consortium name="The Broad Institute Genomics Platform"/>
            <consortium name="The Broad Institute Genome Sequencing Center for Infectious Disease"/>
            <person name="Wu L."/>
            <person name="Ma J."/>
        </authorList>
    </citation>
    <scope>NUCLEOTIDE SEQUENCE [LARGE SCALE GENOMIC DNA]</scope>
    <source>
        <strain evidence="3">JCM 16702</strain>
    </source>
</reference>
<name>A0ABP7WH46_9ACTN</name>
<keyword evidence="1" id="KW-0472">Membrane</keyword>
<dbReference type="EMBL" id="BAAAZG010000042">
    <property type="protein sequence ID" value="GAA4088702.1"/>
    <property type="molecule type" value="Genomic_DNA"/>
</dbReference>
<organism evidence="2 3">
    <name type="scientific">Actinomadura miaoliensis</name>
    <dbReference type="NCBI Taxonomy" id="430685"/>
    <lineage>
        <taxon>Bacteria</taxon>
        <taxon>Bacillati</taxon>
        <taxon>Actinomycetota</taxon>
        <taxon>Actinomycetes</taxon>
        <taxon>Streptosporangiales</taxon>
        <taxon>Thermomonosporaceae</taxon>
        <taxon>Actinomadura</taxon>
    </lineage>
</organism>
<evidence type="ECO:0000313" key="3">
    <source>
        <dbReference type="Proteomes" id="UP001500683"/>
    </source>
</evidence>
<keyword evidence="1" id="KW-0812">Transmembrane</keyword>
<dbReference type="RefSeq" id="WP_344953433.1">
    <property type="nucleotide sequence ID" value="NZ_BAAAZG010000042.1"/>
</dbReference>
<accession>A0ABP7WH46</accession>
<evidence type="ECO:0000313" key="2">
    <source>
        <dbReference type="EMBL" id="GAA4088702.1"/>
    </source>
</evidence>
<dbReference type="Proteomes" id="UP001500683">
    <property type="component" value="Unassembled WGS sequence"/>
</dbReference>
<comment type="caution">
    <text evidence="2">The sequence shown here is derived from an EMBL/GenBank/DDBJ whole genome shotgun (WGS) entry which is preliminary data.</text>
</comment>
<evidence type="ECO:0000256" key="1">
    <source>
        <dbReference type="SAM" id="Phobius"/>
    </source>
</evidence>
<sequence>MSGRASLRELASTQVGRVVLGLFGGCLVGSMTVLTGQVTGMLPLGEPRTLRAPCRDASVTALVPGGEVARDEGGRTGAECETSAPSPRHARLEVRVEKAWTPGRAEEGHRRGCASLTGLGPVGHPPGLGDEACVVTDRGMLPVTTVLVRRGALRVTVRYASAAKGAAAVEGDAVAVARRVTASP</sequence>
<keyword evidence="3" id="KW-1185">Reference proteome</keyword>
<protein>
    <submittedName>
        <fullName evidence="2">Uncharacterized protein</fullName>
    </submittedName>
</protein>
<feature type="transmembrane region" description="Helical" evidence="1">
    <location>
        <begin position="20"/>
        <end position="42"/>
    </location>
</feature>